<evidence type="ECO:0000313" key="3">
    <source>
        <dbReference type="EMBL" id="USW58901.1"/>
    </source>
</evidence>
<sequence length="649" mass="71991">MAGHETKGQPALAATRTAAEPVRIMIAGDSITHAHEGDFGWRYRLWQWLARQNVPFDFVGPYTGVDAPLAVLPPQPPQPTESPLVFELKPDYPGTGPYRIPWGYAEEVSKDFDADHFSTSGYQARLAKEVIERRVREYRPDIMLVLLGYNDLSWTCNGTFSPTTYECLDQDLPEQVLVRIKSIVENARKGNPTLKFAIANIVHRTKFRDDITRNTIRYNTLIQEQLPSWSTPESPVYLVDIASSYSCGPDVPCPGAFDGLHPSSLGDYELARPFAKVMIENLAIGLEGASPLEVPDLATMPRRDLSPPRKEDIRVEGSPMGVKLTWTRRYGILGYETAHRLAGAGDDKWEVHRQYRNRTDVVASEAGIEYEFKLRACYGMTCENEWSEIVTGVSTRSTAPPPTNIRTVSTSDGFLVSWSPPENKAGKWNITQYGVGSTYPGWPMWNIFGSYAQFGNITGLLKGEIRSIRLATWTDPEGGSIYRYGRPIVVGGGVPKTPRALKLHRTSNTSIKATWGQAEGAAGYLIDSQVPGHPRKPPKGEDIGVIGIPGQEDPIIAYTTEQNIDIPEHIRGQHQICVVAVNGELESERICALIGQPSLKMGVKDYTRSFSYWGAAFPAVLLVGTWLVMKKLRRRKKREDGGGEGVALT</sequence>
<feature type="domain" description="Fibronectin type-III" evidence="2">
    <location>
        <begin position="307"/>
        <end position="401"/>
    </location>
</feature>
<dbReference type="InterPro" id="IPR036514">
    <property type="entry name" value="SGNH_hydro_sf"/>
</dbReference>
<keyword evidence="3" id="KW-0378">Hydrolase</keyword>
<dbReference type="EMBL" id="CP099429">
    <property type="protein sequence ID" value="USW58901.1"/>
    <property type="molecule type" value="Genomic_DNA"/>
</dbReference>
<dbReference type="OrthoDB" id="2119228at2759"/>
<keyword evidence="4" id="KW-1185">Reference proteome</keyword>
<dbReference type="PANTHER" id="PTHR30383:SF2">
    <property type="entry name" value="CELLULOSE-BINDING PROTEIN"/>
    <property type="match status" value="1"/>
</dbReference>
<accession>A0A9Q9B9N2</accession>
<proteinExistence type="predicted"/>
<keyword evidence="1" id="KW-1133">Transmembrane helix</keyword>
<dbReference type="GO" id="GO:0004622">
    <property type="term" value="F:phosphatidylcholine lysophospholipase activity"/>
    <property type="evidence" value="ECO:0007669"/>
    <property type="project" value="TreeGrafter"/>
</dbReference>
<name>A0A9Q9B9N2_9PEZI</name>
<dbReference type="SUPFAM" id="SSF52266">
    <property type="entry name" value="SGNH hydrolase"/>
    <property type="match status" value="1"/>
</dbReference>
<evidence type="ECO:0000256" key="1">
    <source>
        <dbReference type="SAM" id="Phobius"/>
    </source>
</evidence>
<feature type="transmembrane region" description="Helical" evidence="1">
    <location>
        <begin position="610"/>
        <end position="629"/>
    </location>
</feature>
<dbReference type="PANTHER" id="PTHR30383">
    <property type="entry name" value="THIOESTERASE 1/PROTEASE 1/LYSOPHOSPHOLIPASE L1"/>
    <property type="match status" value="1"/>
</dbReference>
<keyword evidence="1" id="KW-0472">Membrane</keyword>
<keyword evidence="1" id="KW-0812">Transmembrane</keyword>
<dbReference type="InterPro" id="IPR001087">
    <property type="entry name" value="GDSL"/>
</dbReference>
<dbReference type="PROSITE" id="PS50853">
    <property type="entry name" value="FN3"/>
    <property type="match status" value="1"/>
</dbReference>
<dbReference type="Pfam" id="PF00657">
    <property type="entry name" value="Lipase_GDSL"/>
    <property type="match status" value="1"/>
</dbReference>
<dbReference type="InterPro" id="IPR051532">
    <property type="entry name" value="Ester_Hydrolysis_Enzymes"/>
</dbReference>
<evidence type="ECO:0000259" key="2">
    <source>
        <dbReference type="PROSITE" id="PS50853"/>
    </source>
</evidence>
<dbReference type="InterPro" id="IPR036116">
    <property type="entry name" value="FN3_sf"/>
</dbReference>
<dbReference type="Gene3D" id="3.40.50.1110">
    <property type="entry name" value="SGNH hydrolase"/>
    <property type="match status" value="1"/>
</dbReference>
<protein>
    <submittedName>
        <fullName evidence="3">Fibronectin type III, SGNH hydrolase-type esterase domain, fibronectin type III superfamily</fullName>
    </submittedName>
</protein>
<reference evidence="3" key="1">
    <citation type="submission" date="2022-06" db="EMBL/GenBank/DDBJ databases">
        <title>Complete genome sequences of two strains of the flax pathogen Septoria linicola.</title>
        <authorList>
            <person name="Lapalu N."/>
            <person name="Simon A."/>
            <person name="Demenou B."/>
            <person name="Paumier D."/>
            <person name="Guillot M.-P."/>
            <person name="Gout L."/>
            <person name="Valade R."/>
        </authorList>
    </citation>
    <scope>NUCLEOTIDE SEQUENCE</scope>
    <source>
        <strain evidence="3">SE15195</strain>
    </source>
</reference>
<dbReference type="SMART" id="SM00060">
    <property type="entry name" value="FN3"/>
    <property type="match status" value="3"/>
</dbReference>
<dbReference type="SUPFAM" id="SSF49265">
    <property type="entry name" value="Fibronectin type III"/>
    <property type="match status" value="1"/>
</dbReference>
<gene>
    <name evidence="3" type="ORF">Slin15195_G122200</name>
</gene>
<evidence type="ECO:0000313" key="4">
    <source>
        <dbReference type="Proteomes" id="UP001056384"/>
    </source>
</evidence>
<dbReference type="Proteomes" id="UP001056384">
    <property type="component" value="Chromosome 12"/>
</dbReference>
<dbReference type="AlphaFoldDB" id="A0A9Q9B9N2"/>
<organism evidence="3 4">
    <name type="scientific">Septoria linicola</name>
    <dbReference type="NCBI Taxonomy" id="215465"/>
    <lineage>
        <taxon>Eukaryota</taxon>
        <taxon>Fungi</taxon>
        <taxon>Dikarya</taxon>
        <taxon>Ascomycota</taxon>
        <taxon>Pezizomycotina</taxon>
        <taxon>Dothideomycetes</taxon>
        <taxon>Dothideomycetidae</taxon>
        <taxon>Mycosphaerellales</taxon>
        <taxon>Mycosphaerellaceae</taxon>
        <taxon>Septoria</taxon>
    </lineage>
</organism>
<dbReference type="InterPro" id="IPR003961">
    <property type="entry name" value="FN3_dom"/>
</dbReference>